<evidence type="ECO:0000256" key="12">
    <source>
        <dbReference type="HAMAP-Rule" id="MF_02042"/>
    </source>
</evidence>
<proteinExistence type="inferred from homology"/>
<dbReference type="InterPro" id="IPR013785">
    <property type="entry name" value="Aldolase_TIM"/>
</dbReference>
<dbReference type="Gene3D" id="1.10.1200.80">
    <property type="entry name" value="Putative flavin oxidoreducatase, domain 2"/>
    <property type="match status" value="1"/>
</dbReference>
<dbReference type="NCBIfam" id="TIGR00737">
    <property type="entry name" value="nifR3_yhdG"/>
    <property type="match status" value="1"/>
</dbReference>
<organism evidence="17 18">
    <name type="scientific">Fluviicoccus keumensis</name>
    <dbReference type="NCBI Taxonomy" id="1435465"/>
    <lineage>
        <taxon>Bacteria</taxon>
        <taxon>Pseudomonadati</taxon>
        <taxon>Pseudomonadota</taxon>
        <taxon>Gammaproteobacteria</taxon>
        <taxon>Moraxellales</taxon>
        <taxon>Moraxellaceae</taxon>
        <taxon>Fluviicoccus</taxon>
    </lineage>
</organism>
<keyword evidence="18" id="KW-1185">Reference proteome</keyword>
<evidence type="ECO:0000313" key="18">
    <source>
        <dbReference type="Proteomes" id="UP000292423"/>
    </source>
</evidence>
<evidence type="ECO:0000259" key="16">
    <source>
        <dbReference type="Pfam" id="PF01207"/>
    </source>
</evidence>
<reference evidence="17 18" key="1">
    <citation type="submission" date="2019-02" db="EMBL/GenBank/DDBJ databases">
        <title>Genomic Encyclopedia of Type Strains, Phase IV (KMG-IV): sequencing the most valuable type-strain genomes for metagenomic binning, comparative biology and taxonomic classification.</title>
        <authorList>
            <person name="Goeker M."/>
        </authorList>
    </citation>
    <scope>NUCLEOTIDE SEQUENCE [LARGE SCALE GENOMIC DNA]</scope>
    <source>
        <strain evidence="17 18">DSM 105135</strain>
    </source>
</reference>
<accession>A0A4V2G3G0</accession>
<evidence type="ECO:0000256" key="6">
    <source>
        <dbReference type="ARBA" id="ARBA00022694"/>
    </source>
</evidence>
<evidence type="ECO:0000256" key="11">
    <source>
        <dbReference type="ARBA" id="ARBA00048802"/>
    </source>
</evidence>
<evidence type="ECO:0000256" key="4">
    <source>
        <dbReference type="ARBA" id="ARBA00022630"/>
    </source>
</evidence>
<evidence type="ECO:0000256" key="14">
    <source>
        <dbReference type="PIRSR" id="PIRSR006621-1"/>
    </source>
</evidence>
<dbReference type="GO" id="GO:0050660">
    <property type="term" value="F:flavin adenine dinucleotide binding"/>
    <property type="evidence" value="ECO:0007669"/>
    <property type="project" value="InterPro"/>
</dbReference>
<evidence type="ECO:0000256" key="10">
    <source>
        <dbReference type="ARBA" id="ARBA00048205"/>
    </source>
</evidence>
<keyword evidence="8 12" id="KW-0694">RNA-binding</keyword>
<dbReference type="SUPFAM" id="SSF51395">
    <property type="entry name" value="FMN-linked oxidoreductases"/>
    <property type="match status" value="1"/>
</dbReference>
<dbReference type="RefSeq" id="WP_130415367.1">
    <property type="nucleotide sequence ID" value="NZ_SHKX01000016.1"/>
</dbReference>
<keyword evidence="6 12" id="KW-0819">tRNA processing</keyword>
<keyword evidence="4 12" id="KW-0285">Flavoprotein</keyword>
<protein>
    <recommendedName>
        <fullName evidence="12">tRNA-dihydrouridine synthase B</fullName>
        <ecNumber evidence="12">1.3.1.-</ecNumber>
    </recommendedName>
</protein>
<comment type="catalytic activity">
    <reaction evidence="11 12">
        <text>a 5,6-dihydrouridine in tRNA + NAD(+) = a uridine in tRNA + NADH + H(+)</text>
        <dbReference type="Rhea" id="RHEA:54452"/>
        <dbReference type="Rhea" id="RHEA-COMP:13339"/>
        <dbReference type="Rhea" id="RHEA-COMP:13887"/>
        <dbReference type="ChEBI" id="CHEBI:15378"/>
        <dbReference type="ChEBI" id="CHEBI:57540"/>
        <dbReference type="ChEBI" id="CHEBI:57945"/>
        <dbReference type="ChEBI" id="CHEBI:65315"/>
        <dbReference type="ChEBI" id="CHEBI:74443"/>
    </reaction>
</comment>
<name>A0A4V2G3G0_9GAMM</name>
<evidence type="ECO:0000256" key="8">
    <source>
        <dbReference type="ARBA" id="ARBA00022884"/>
    </source>
</evidence>
<keyword evidence="15" id="KW-0547">Nucleotide-binding</keyword>
<keyword evidence="5 12" id="KW-0288">FMN</keyword>
<dbReference type="GO" id="GO:0017150">
    <property type="term" value="F:tRNA dihydrouridine synthase activity"/>
    <property type="evidence" value="ECO:0007669"/>
    <property type="project" value="UniProtKB-UniRule"/>
</dbReference>
<dbReference type="PROSITE" id="PS01136">
    <property type="entry name" value="UPF0034"/>
    <property type="match status" value="1"/>
</dbReference>
<feature type="binding site" evidence="12">
    <location>
        <begin position="203"/>
        <end position="205"/>
    </location>
    <ligand>
        <name>FMN</name>
        <dbReference type="ChEBI" id="CHEBI:58210"/>
    </ligand>
</feature>
<evidence type="ECO:0000256" key="13">
    <source>
        <dbReference type="PIRNR" id="PIRNR006621"/>
    </source>
</evidence>
<dbReference type="PANTHER" id="PTHR45846:SF1">
    <property type="entry name" value="TRNA-DIHYDROURIDINE(47) SYNTHASE [NAD(P)(+)]-LIKE"/>
    <property type="match status" value="1"/>
</dbReference>
<gene>
    <name evidence="12" type="primary">dusB</name>
    <name evidence="17" type="ORF">EV700_3049</name>
</gene>
<dbReference type="CDD" id="cd02801">
    <property type="entry name" value="DUS_like_FMN"/>
    <property type="match status" value="1"/>
</dbReference>
<dbReference type="PANTHER" id="PTHR45846">
    <property type="entry name" value="TRNA-DIHYDROURIDINE(47) SYNTHASE [NAD(P)(+)]-LIKE"/>
    <property type="match status" value="1"/>
</dbReference>
<evidence type="ECO:0000256" key="1">
    <source>
        <dbReference type="ARBA" id="ARBA00001917"/>
    </source>
</evidence>
<keyword evidence="7 12" id="KW-0521">NADP</keyword>
<evidence type="ECO:0000256" key="5">
    <source>
        <dbReference type="ARBA" id="ARBA00022643"/>
    </source>
</evidence>
<dbReference type="InterPro" id="IPR024036">
    <property type="entry name" value="tRNA-dHydroUridine_Synthase_C"/>
</dbReference>
<dbReference type="Gene3D" id="3.20.20.70">
    <property type="entry name" value="Aldolase class I"/>
    <property type="match status" value="1"/>
</dbReference>
<feature type="active site" description="Proton donor" evidence="12 14">
    <location>
        <position position="103"/>
    </location>
</feature>
<dbReference type="GO" id="GO:0000049">
    <property type="term" value="F:tRNA binding"/>
    <property type="evidence" value="ECO:0007669"/>
    <property type="project" value="UniProtKB-UniRule"/>
</dbReference>
<feature type="binding site" evidence="15">
    <location>
        <position position="172"/>
    </location>
    <ligand>
        <name>FMN</name>
        <dbReference type="ChEBI" id="CHEBI:58210"/>
    </ligand>
</feature>
<dbReference type="Proteomes" id="UP000292423">
    <property type="component" value="Unassembled WGS sequence"/>
</dbReference>
<dbReference type="OrthoDB" id="9764501at2"/>
<comment type="similarity">
    <text evidence="13">Belongs to the dus family.</text>
</comment>
<comment type="similarity">
    <text evidence="12">Belongs to the Dus family. DusB subfamily.</text>
</comment>
<evidence type="ECO:0000256" key="9">
    <source>
        <dbReference type="ARBA" id="ARBA00023002"/>
    </source>
</evidence>
<comment type="function">
    <text evidence="2 12 13">Catalyzes the synthesis of 5,6-dihydrouridine (D), a modified base found in the D-loop of most tRNAs, via the reduction of the C5-C6 double bond in target uridines.</text>
</comment>
<dbReference type="AlphaFoldDB" id="A0A4V2G3G0"/>
<comment type="caution">
    <text evidence="17">The sequence shown here is derived from an EMBL/GenBank/DDBJ whole genome shotgun (WGS) entry which is preliminary data.</text>
</comment>
<keyword evidence="9 12" id="KW-0560">Oxidoreductase</keyword>
<dbReference type="HAMAP" id="MF_02042">
    <property type="entry name" value="DusB_subfam"/>
    <property type="match status" value="1"/>
</dbReference>
<dbReference type="InterPro" id="IPR035587">
    <property type="entry name" value="DUS-like_FMN-bd"/>
</dbReference>
<comment type="catalytic activity">
    <reaction evidence="10 12">
        <text>a 5,6-dihydrouridine in tRNA + NADP(+) = a uridine in tRNA + NADPH + H(+)</text>
        <dbReference type="Rhea" id="RHEA:23624"/>
        <dbReference type="Rhea" id="RHEA-COMP:13339"/>
        <dbReference type="Rhea" id="RHEA-COMP:13887"/>
        <dbReference type="ChEBI" id="CHEBI:15378"/>
        <dbReference type="ChEBI" id="CHEBI:57783"/>
        <dbReference type="ChEBI" id="CHEBI:58349"/>
        <dbReference type="ChEBI" id="CHEBI:65315"/>
        <dbReference type="ChEBI" id="CHEBI:74443"/>
    </reaction>
</comment>
<dbReference type="EC" id="1.3.1.-" evidence="12"/>
<dbReference type="InterPro" id="IPR032887">
    <property type="entry name" value="DusB"/>
</dbReference>
<feature type="domain" description="DUS-like FMN-binding" evidence="16">
    <location>
        <begin position="17"/>
        <end position="320"/>
    </location>
</feature>
<evidence type="ECO:0000256" key="2">
    <source>
        <dbReference type="ARBA" id="ARBA00002790"/>
    </source>
</evidence>
<dbReference type="InterPro" id="IPR001269">
    <property type="entry name" value="DUS_fam"/>
</dbReference>
<dbReference type="EMBL" id="SHKX01000016">
    <property type="protein sequence ID" value="RZU36836.1"/>
    <property type="molecule type" value="Genomic_DNA"/>
</dbReference>
<feature type="binding site" evidence="12 15">
    <location>
        <begin position="19"/>
        <end position="21"/>
    </location>
    <ligand>
        <name>FMN</name>
        <dbReference type="ChEBI" id="CHEBI:58210"/>
    </ligand>
</feature>
<dbReference type="Pfam" id="PF01207">
    <property type="entry name" value="Dus"/>
    <property type="match status" value="1"/>
</dbReference>
<dbReference type="GO" id="GO:0010181">
    <property type="term" value="F:FMN binding"/>
    <property type="evidence" value="ECO:0007669"/>
    <property type="project" value="UniProtKB-UniRule"/>
</dbReference>
<dbReference type="InterPro" id="IPR004652">
    <property type="entry name" value="DusB-like"/>
</dbReference>
<feature type="binding site" evidence="12 15">
    <location>
        <position position="142"/>
    </location>
    <ligand>
        <name>FMN</name>
        <dbReference type="ChEBI" id="CHEBI:58210"/>
    </ligand>
</feature>
<feature type="binding site" evidence="12 15">
    <location>
        <position position="73"/>
    </location>
    <ligand>
        <name>FMN</name>
        <dbReference type="ChEBI" id="CHEBI:58210"/>
    </ligand>
</feature>
<comment type="cofactor">
    <cofactor evidence="1 12 13 15">
        <name>FMN</name>
        <dbReference type="ChEBI" id="CHEBI:58210"/>
    </cofactor>
</comment>
<evidence type="ECO:0000256" key="7">
    <source>
        <dbReference type="ARBA" id="ARBA00022857"/>
    </source>
</evidence>
<evidence type="ECO:0000256" key="3">
    <source>
        <dbReference type="ARBA" id="ARBA00022555"/>
    </source>
</evidence>
<evidence type="ECO:0000313" key="17">
    <source>
        <dbReference type="EMBL" id="RZU36836.1"/>
    </source>
</evidence>
<feature type="binding site" evidence="12 15">
    <location>
        <begin position="227"/>
        <end position="228"/>
    </location>
    <ligand>
        <name>FMN</name>
        <dbReference type="ChEBI" id="CHEBI:58210"/>
    </ligand>
</feature>
<dbReference type="InterPro" id="IPR018517">
    <property type="entry name" value="tRNA_hU_synthase_CS"/>
</dbReference>
<evidence type="ECO:0000256" key="15">
    <source>
        <dbReference type="PIRSR" id="PIRSR006621-2"/>
    </source>
</evidence>
<sequence length="331" mass="36506">MLSPVAIGPYRIDPIALAPMAGVTDRPFRQICRDQGAGYTVSEMVTSDSRLWHTAKSSFRLNHEGEPGPRSVQILGYDPVMMAEAARLNVERGAQIIDINMGCPAKKVCNRLAGSALMQDEALVADILHAVVQAVDVPVTLKTRTGWNRDNRNGVTIARIAEDAGIRMLVIHGRTRADKYEGQAEYDTVAAIKQAVSIPVLANGDINSPEKALTVLQQTGCDGIMLGRAAHGRPWIFREIRHFLSTRILLSPPDLSDQIQVSLDHLAALHAFYGEELGVRFARKHIGWYAQYWEQGRDFVRRFHALTTGQAQRAAVQAFQASCREGFPVIS</sequence>
<dbReference type="PIRSF" id="PIRSF006621">
    <property type="entry name" value="Dus"/>
    <property type="match status" value="1"/>
</dbReference>
<keyword evidence="3 12" id="KW-0820">tRNA-binding</keyword>